<evidence type="ECO:0000259" key="1">
    <source>
        <dbReference type="Pfam" id="PF01370"/>
    </source>
</evidence>
<comment type="caution">
    <text evidence="2">The sequence shown here is derived from an EMBL/GenBank/DDBJ whole genome shotgun (WGS) entry which is preliminary data.</text>
</comment>
<dbReference type="SUPFAM" id="SSF51735">
    <property type="entry name" value="NAD(P)-binding Rossmann-fold domains"/>
    <property type="match status" value="1"/>
</dbReference>
<dbReference type="Pfam" id="PF01370">
    <property type="entry name" value="Epimerase"/>
    <property type="match status" value="1"/>
</dbReference>
<dbReference type="InterPro" id="IPR036291">
    <property type="entry name" value="NAD(P)-bd_dom_sf"/>
</dbReference>
<gene>
    <name evidence="2" type="ORF">EV379_0808</name>
</gene>
<dbReference type="EMBL" id="SHLC01000001">
    <property type="protein sequence ID" value="RZU64511.1"/>
    <property type="molecule type" value="Genomic_DNA"/>
</dbReference>
<accession>A0A4Q8AKE8</accession>
<name>A0A4Q8AKE8_9MICO</name>
<keyword evidence="3" id="KW-1185">Reference proteome</keyword>
<sequence>MSHQLVVGAGLIGGALARRLVARGDEVLLATRSGTAITGTRAITLDAGDIEGFAAAASGAATIFLCTNPPYTQWPTAWPPVFAAAIEAARRSGAALVMMGNLYGYGAPDGPMTEHSPELSTETKGRVRLAGWHAALSAHERGDIRAVEVRASDYFGPGSTGTAHLGEAFFHAALRSKKAMVVGDPALPHSWSYLPDIASTLAAAADSAEWGRVWHVPSGEALPRTVIMDQLNAHYGSRGRVAGYPQWLLRSLGAVNPLMREVEASSYQFRMPFVIDSAETERLLGVRATPWPEALATTADSYR</sequence>
<protein>
    <submittedName>
        <fullName evidence="2">Nucleoside-diphosphate-sugar epimerase</fullName>
    </submittedName>
</protein>
<proteinExistence type="predicted"/>
<dbReference type="RefSeq" id="WP_165397279.1">
    <property type="nucleotide sequence ID" value="NZ_SHLC01000001.1"/>
</dbReference>
<reference evidence="2 3" key="1">
    <citation type="submission" date="2019-02" db="EMBL/GenBank/DDBJ databases">
        <title>Sequencing the genomes of 1000 actinobacteria strains.</title>
        <authorList>
            <person name="Klenk H.-P."/>
        </authorList>
    </citation>
    <scope>NUCLEOTIDE SEQUENCE [LARGE SCALE GENOMIC DNA]</scope>
    <source>
        <strain evidence="2 3">DSM 18319</strain>
    </source>
</reference>
<organism evidence="2 3">
    <name type="scientific">Microterricola gilva</name>
    <dbReference type="NCBI Taxonomy" id="393267"/>
    <lineage>
        <taxon>Bacteria</taxon>
        <taxon>Bacillati</taxon>
        <taxon>Actinomycetota</taxon>
        <taxon>Actinomycetes</taxon>
        <taxon>Micrococcales</taxon>
        <taxon>Microbacteriaceae</taxon>
        <taxon>Microterricola</taxon>
    </lineage>
</organism>
<evidence type="ECO:0000313" key="3">
    <source>
        <dbReference type="Proteomes" id="UP000291483"/>
    </source>
</evidence>
<dbReference type="AlphaFoldDB" id="A0A4Q8AKE8"/>
<dbReference type="InterPro" id="IPR001509">
    <property type="entry name" value="Epimerase_deHydtase"/>
</dbReference>
<dbReference type="Gene3D" id="3.40.50.720">
    <property type="entry name" value="NAD(P)-binding Rossmann-like Domain"/>
    <property type="match status" value="1"/>
</dbReference>
<dbReference type="Proteomes" id="UP000291483">
    <property type="component" value="Unassembled WGS sequence"/>
</dbReference>
<feature type="domain" description="NAD-dependent epimerase/dehydratase" evidence="1">
    <location>
        <begin position="5"/>
        <end position="208"/>
    </location>
</feature>
<evidence type="ECO:0000313" key="2">
    <source>
        <dbReference type="EMBL" id="RZU64511.1"/>
    </source>
</evidence>